<feature type="repeat" description="WD" evidence="4">
    <location>
        <begin position="283"/>
        <end position="317"/>
    </location>
</feature>
<evidence type="ECO:0000256" key="5">
    <source>
        <dbReference type="SAM" id="MobiDB-lite"/>
    </source>
</evidence>
<evidence type="ECO:0000313" key="6">
    <source>
        <dbReference type="EMBL" id="RTG89982.1"/>
    </source>
</evidence>
<feature type="region of interest" description="Disordered" evidence="5">
    <location>
        <begin position="612"/>
        <end position="638"/>
    </location>
</feature>
<comment type="similarity">
    <text evidence="3">Belongs to the WD repeat GAD-1 family.</text>
</comment>
<evidence type="ECO:0000256" key="4">
    <source>
        <dbReference type="PROSITE-ProRule" id="PRU00221"/>
    </source>
</evidence>
<keyword evidence="2" id="KW-0677">Repeat</keyword>
<feature type="region of interest" description="Disordered" evidence="5">
    <location>
        <begin position="46"/>
        <end position="65"/>
    </location>
</feature>
<dbReference type="GO" id="GO:0035861">
    <property type="term" value="C:site of double-strand break"/>
    <property type="evidence" value="ECO:0007669"/>
    <property type="project" value="TreeGrafter"/>
</dbReference>
<evidence type="ECO:0000256" key="3">
    <source>
        <dbReference type="ARBA" id="ARBA00038343"/>
    </source>
</evidence>
<comment type="caution">
    <text evidence="6">The sequence shown here is derived from an EMBL/GenBank/DDBJ whole genome shotgun (WGS) entry which is preliminary data.</text>
</comment>
<gene>
    <name evidence="6" type="ORF">DC041_0004204</name>
</gene>
<proteinExistence type="inferred from homology"/>
<dbReference type="InterPro" id="IPR019775">
    <property type="entry name" value="WD40_repeat_CS"/>
</dbReference>
<keyword evidence="1 4" id="KW-0853">WD repeat</keyword>
<dbReference type="SUPFAM" id="SSF50978">
    <property type="entry name" value="WD40 repeat-like"/>
    <property type="match status" value="1"/>
</dbReference>
<keyword evidence="7" id="KW-1185">Reference proteome</keyword>
<dbReference type="InterPro" id="IPR001680">
    <property type="entry name" value="WD40_rpt"/>
</dbReference>
<organism evidence="6 7">
    <name type="scientific">Schistosoma bovis</name>
    <name type="common">Blood fluke</name>
    <dbReference type="NCBI Taxonomy" id="6184"/>
    <lineage>
        <taxon>Eukaryota</taxon>
        <taxon>Metazoa</taxon>
        <taxon>Spiralia</taxon>
        <taxon>Lophotrochozoa</taxon>
        <taxon>Platyhelminthes</taxon>
        <taxon>Trematoda</taxon>
        <taxon>Digenea</taxon>
        <taxon>Strigeidida</taxon>
        <taxon>Schistosomatoidea</taxon>
        <taxon>Schistosomatidae</taxon>
        <taxon>Schistosoma</taxon>
    </lineage>
</organism>
<dbReference type="Gene3D" id="2.130.10.10">
    <property type="entry name" value="YVTN repeat-like/Quinoprotein amine dehydrogenase"/>
    <property type="match status" value="3"/>
</dbReference>
<dbReference type="SMART" id="SM00320">
    <property type="entry name" value="WD40"/>
    <property type="match status" value="5"/>
</dbReference>
<dbReference type="PROSITE" id="PS50294">
    <property type="entry name" value="WD_REPEATS_REGION"/>
    <property type="match status" value="1"/>
</dbReference>
<dbReference type="EMBL" id="QMKO01001469">
    <property type="protein sequence ID" value="RTG89982.1"/>
    <property type="molecule type" value="Genomic_DNA"/>
</dbReference>
<dbReference type="InterPro" id="IPR015943">
    <property type="entry name" value="WD40/YVTN_repeat-like_dom_sf"/>
</dbReference>
<dbReference type="InterPro" id="IPR036322">
    <property type="entry name" value="WD40_repeat_dom_sf"/>
</dbReference>
<feature type="compositionally biased region" description="Acidic residues" evidence="5">
    <location>
        <begin position="54"/>
        <end position="65"/>
    </location>
</feature>
<dbReference type="PANTHER" id="PTHR16017">
    <property type="entry name" value="GASTRULATION DEFECTIVE PROTEIN 1-RELATED"/>
    <property type="match status" value="1"/>
</dbReference>
<feature type="compositionally biased region" description="Basic and acidic residues" evidence="5">
    <location>
        <begin position="619"/>
        <end position="631"/>
    </location>
</feature>
<dbReference type="PROSITE" id="PS00678">
    <property type="entry name" value="WD_REPEATS_1"/>
    <property type="match status" value="2"/>
</dbReference>
<dbReference type="GO" id="GO:0005634">
    <property type="term" value="C:nucleus"/>
    <property type="evidence" value="ECO:0007669"/>
    <property type="project" value="TreeGrafter"/>
</dbReference>
<dbReference type="PANTHER" id="PTHR16017:SF0">
    <property type="entry name" value="WD REPEAT-CONTAINING PROTEIN 70"/>
    <property type="match status" value="1"/>
</dbReference>
<evidence type="ECO:0000256" key="2">
    <source>
        <dbReference type="ARBA" id="ARBA00022737"/>
    </source>
</evidence>
<dbReference type="InterPro" id="IPR051858">
    <property type="entry name" value="WD_repeat_GAD-1"/>
</dbReference>
<dbReference type="Pfam" id="PF00400">
    <property type="entry name" value="WD40"/>
    <property type="match status" value="4"/>
</dbReference>
<protein>
    <submittedName>
        <fullName evidence="6">Uncharacterized protein</fullName>
    </submittedName>
</protein>
<feature type="repeat" description="WD" evidence="4">
    <location>
        <begin position="225"/>
        <end position="267"/>
    </location>
</feature>
<dbReference type="Proteomes" id="UP000290809">
    <property type="component" value="Unassembled WGS sequence"/>
</dbReference>
<evidence type="ECO:0000313" key="7">
    <source>
        <dbReference type="Proteomes" id="UP000290809"/>
    </source>
</evidence>
<feature type="repeat" description="WD" evidence="4">
    <location>
        <begin position="91"/>
        <end position="123"/>
    </location>
</feature>
<name>A0A430QQL4_SCHBO</name>
<reference evidence="6 7" key="1">
    <citation type="journal article" date="2019" name="PLoS Pathog.">
        <title>Genome sequence of the bovine parasite Schistosoma bovis Tanzania.</title>
        <authorList>
            <person name="Oey H."/>
            <person name="Zakrzewski M."/>
            <person name="Gobert G."/>
            <person name="Gravermann K."/>
            <person name="Stoye J."/>
            <person name="Jones M."/>
            <person name="Mcmanus D."/>
            <person name="Krause L."/>
        </authorList>
    </citation>
    <scope>NUCLEOTIDE SEQUENCE [LARGE SCALE GENOMIC DNA]</scope>
    <source>
        <strain evidence="6 7">TAN1997</strain>
    </source>
</reference>
<accession>A0A430QQL4</accession>
<evidence type="ECO:0000256" key="1">
    <source>
        <dbReference type="ARBA" id="ARBA00022574"/>
    </source>
</evidence>
<dbReference type="PRINTS" id="PR00320">
    <property type="entry name" value="GPROTEINBRPT"/>
</dbReference>
<dbReference type="STRING" id="6184.A0A430QQL4"/>
<dbReference type="AlphaFoldDB" id="A0A430QQL4"/>
<sequence length="638" mass="71860">MSSEARNSKVAPKKFDFMDIFSESYSLAQKRNQVTNARILALLPENDSQTTEMDPLEESNLDTESDYIGPSPEDMAVENPYYLPITQNLTLSHGCKPLTAIGVDPAGARVATGGFDFDVKLWDFGGMDNACRPFKAFRPCEEHQIKHLDFSPSGWFYFLNLLGIISASACILSHRLFKKLSSAQVDGEHLLVISGSAQAFIVDRDGEAVCYTNKGYQYITDPASAKGHTHALHWGMWHPLDSNKLLTCSQDSTLRVWDINDAEAVMNETRIPTHKIVIKTRNAQGRKTSPTSCAYSKDGQLIAAGCQDGSIQIWDTRKPLVNTTQICRTAHPINTDITCINWSWDSKQLLSRGMNDDTMKLWDTRELSKGAIHVFKDLPVLFNQSEVTFSPNDQVLAVAVSVPRNDPKRGQINFYRRDNFQLINQFSPCHGSVIGLTWHHRLNQVFCSSSDGVANVYYDSKVSHNGALMCANRQATTSSRRRHTGTGEAYMKPIILTYDEEAVRIARKNKKYLNQTEIDSEVAMAAVNAILQKDHQTIQAAKEDEAKQRVPNREESVGNRVGSLHQFMVQQIVLKKNEADERAEKDIRGAILRHADEAKKQPFWTRAYLKTQPNPIFHNPDEEVKKDDTPIWKKQKLA</sequence>
<dbReference type="InterPro" id="IPR020472">
    <property type="entry name" value="WD40_PAC1"/>
</dbReference>
<dbReference type="PROSITE" id="PS50082">
    <property type="entry name" value="WD_REPEATS_2"/>
    <property type="match status" value="3"/>
</dbReference>